<dbReference type="AlphaFoldDB" id="A0A4S3KUK2"/>
<keyword evidence="6 7" id="KW-0472">Membrane</keyword>
<feature type="transmembrane region" description="Helical" evidence="7">
    <location>
        <begin position="118"/>
        <end position="143"/>
    </location>
</feature>
<evidence type="ECO:0000256" key="3">
    <source>
        <dbReference type="ARBA" id="ARBA00022475"/>
    </source>
</evidence>
<dbReference type="GO" id="GO:0009055">
    <property type="term" value="F:electron transfer activity"/>
    <property type="evidence" value="ECO:0007669"/>
    <property type="project" value="TreeGrafter"/>
</dbReference>
<dbReference type="OrthoDB" id="9776710at2"/>
<dbReference type="PANTHER" id="PTHR43141:SF4">
    <property type="entry name" value="CYTOCHROME BD2 SUBUNIT II"/>
    <property type="match status" value="1"/>
</dbReference>
<comment type="caution">
    <text evidence="8">The sequence shown here is derived from an EMBL/GenBank/DDBJ whole genome shotgun (WGS) entry which is preliminary data.</text>
</comment>
<feature type="transmembrane region" description="Helical" evidence="7">
    <location>
        <begin position="12"/>
        <end position="45"/>
    </location>
</feature>
<dbReference type="RefSeq" id="WP_081129711.1">
    <property type="nucleotide sequence ID" value="NZ_DAHXOC010000010.1"/>
</dbReference>
<keyword evidence="3" id="KW-1003">Cell membrane</keyword>
<feature type="transmembrane region" description="Helical" evidence="7">
    <location>
        <begin position="265"/>
        <end position="284"/>
    </location>
</feature>
<dbReference type="STRING" id="993689.GCA_002077135_03281"/>
<name>A0A4S3KUK2_9GAMM</name>
<evidence type="ECO:0000256" key="1">
    <source>
        <dbReference type="ARBA" id="ARBA00004651"/>
    </source>
</evidence>
<evidence type="ECO:0000256" key="2">
    <source>
        <dbReference type="ARBA" id="ARBA00007543"/>
    </source>
</evidence>
<evidence type="ECO:0000313" key="9">
    <source>
        <dbReference type="Proteomes" id="UP000307749"/>
    </source>
</evidence>
<accession>A0A4S3KUK2</accession>
<feature type="transmembrane region" description="Helical" evidence="7">
    <location>
        <begin position="304"/>
        <end position="324"/>
    </location>
</feature>
<feature type="transmembrane region" description="Helical" evidence="7">
    <location>
        <begin position="89"/>
        <end position="106"/>
    </location>
</feature>
<feature type="transmembrane region" description="Helical" evidence="7">
    <location>
        <begin position="163"/>
        <end position="186"/>
    </location>
</feature>
<keyword evidence="5 7" id="KW-1133">Transmembrane helix</keyword>
<dbReference type="EMBL" id="MWQO01000003">
    <property type="protein sequence ID" value="THD12158.1"/>
    <property type="molecule type" value="Genomic_DNA"/>
</dbReference>
<dbReference type="GO" id="GO:0016682">
    <property type="term" value="F:oxidoreductase activity, acting on diphenols and related substances as donors, oxygen as acceptor"/>
    <property type="evidence" value="ECO:0007669"/>
    <property type="project" value="TreeGrafter"/>
</dbReference>
<comment type="subcellular location">
    <subcellularLocation>
        <location evidence="1">Cell membrane</location>
        <topology evidence="1">Multi-pass membrane protein</topology>
    </subcellularLocation>
</comment>
<evidence type="ECO:0000256" key="7">
    <source>
        <dbReference type="SAM" id="Phobius"/>
    </source>
</evidence>
<reference evidence="8 9" key="1">
    <citation type="submission" date="2017-02" db="EMBL/GenBank/DDBJ databases">
        <title>Whole genome sequencing of Metallibacterium scheffleri DSM 24874 (T).</title>
        <authorList>
            <person name="Kumar S."/>
            <person name="Patil P."/>
            <person name="Patil P.B."/>
        </authorList>
    </citation>
    <scope>NUCLEOTIDE SEQUENCE [LARGE SCALE GENOMIC DNA]</scope>
    <source>
        <strain evidence="8 9">DSM 24874</strain>
    </source>
</reference>
<gene>
    <name evidence="8" type="ORF">B1806_00995</name>
</gene>
<dbReference type="PANTHER" id="PTHR43141">
    <property type="entry name" value="CYTOCHROME BD2 SUBUNIT II"/>
    <property type="match status" value="1"/>
</dbReference>
<dbReference type="NCBIfam" id="TIGR00203">
    <property type="entry name" value="cydB"/>
    <property type="match status" value="1"/>
</dbReference>
<dbReference type="GO" id="GO:0070069">
    <property type="term" value="C:cytochrome complex"/>
    <property type="evidence" value="ECO:0007669"/>
    <property type="project" value="TreeGrafter"/>
</dbReference>
<dbReference type="Proteomes" id="UP000307749">
    <property type="component" value="Unassembled WGS sequence"/>
</dbReference>
<feature type="transmembrane region" description="Helical" evidence="7">
    <location>
        <begin position="202"/>
        <end position="222"/>
    </location>
</feature>
<evidence type="ECO:0000256" key="4">
    <source>
        <dbReference type="ARBA" id="ARBA00022692"/>
    </source>
</evidence>
<keyword evidence="4 7" id="KW-0812">Transmembrane</keyword>
<protein>
    <submittedName>
        <fullName evidence="8">Cytochrome d ubiquinol oxidase subunit II</fullName>
    </submittedName>
</protein>
<dbReference type="InterPro" id="IPR003317">
    <property type="entry name" value="Cyt-d_oxidase_su2"/>
</dbReference>
<evidence type="ECO:0000313" key="8">
    <source>
        <dbReference type="EMBL" id="THD12158.1"/>
    </source>
</evidence>
<sequence>MDFTDPQYLHHVLASIWFLIIGLFLVFYVVLDGFDLGVGVLSLFVDERRRAVMMASLGSIWDANETWLVVIGGTLFGAFPLAYGLILHGLYIPVILMLLGFMLRGVSFEFHALSRRKAFWGAMFGAGSLLAAVAQGFALGGLLNGIRVANDLFAGSIWDWLSPFSIIVVLGVVAGYSMLGSAYLIIKTQDDIQRGCYRRGQLLAGLMLAVGAVVTVWTPLQFPAIAARWFSTPGLYFFAPLPLLALASFGMLLRALRRQFEVAPFVWTTLIFVFSFAGLAATWFPYIVPGYVTIDQAASDSSTLVFMLIGIGMLIPVMIAYNVYQYVVFRGKVDPDALHGY</sequence>
<proteinExistence type="inferred from homology"/>
<dbReference type="GO" id="GO:0019646">
    <property type="term" value="P:aerobic electron transport chain"/>
    <property type="evidence" value="ECO:0007669"/>
    <property type="project" value="TreeGrafter"/>
</dbReference>
<dbReference type="Pfam" id="PF02322">
    <property type="entry name" value="Cyt_bd_oxida_II"/>
    <property type="match status" value="1"/>
</dbReference>
<comment type="similarity">
    <text evidence="2">Belongs to the cytochrome ubiquinol oxidase subunit 2 family.</text>
</comment>
<evidence type="ECO:0000256" key="5">
    <source>
        <dbReference type="ARBA" id="ARBA00022989"/>
    </source>
</evidence>
<organism evidence="8 9">
    <name type="scientific">Metallibacterium scheffleri</name>
    <dbReference type="NCBI Taxonomy" id="993689"/>
    <lineage>
        <taxon>Bacteria</taxon>
        <taxon>Pseudomonadati</taxon>
        <taxon>Pseudomonadota</taxon>
        <taxon>Gammaproteobacteria</taxon>
        <taxon>Lysobacterales</taxon>
        <taxon>Rhodanobacteraceae</taxon>
        <taxon>Metallibacterium</taxon>
    </lineage>
</organism>
<dbReference type="GO" id="GO:0005886">
    <property type="term" value="C:plasma membrane"/>
    <property type="evidence" value="ECO:0007669"/>
    <property type="project" value="UniProtKB-SubCell"/>
</dbReference>
<feature type="transmembrane region" description="Helical" evidence="7">
    <location>
        <begin position="234"/>
        <end position="253"/>
    </location>
</feature>
<evidence type="ECO:0000256" key="6">
    <source>
        <dbReference type="ARBA" id="ARBA00023136"/>
    </source>
</evidence>
<keyword evidence="9" id="KW-1185">Reference proteome</keyword>